<comment type="pathway">
    <text evidence="1">Cofactor biosynthesis; thiamine diphosphate biosynthesis.</text>
</comment>
<dbReference type="NCBIfam" id="TIGR00097">
    <property type="entry name" value="HMP-P_kinase"/>
    <property type="match status" value="1"/>
</dbReference>
<evidence type="ECO:0000259" key="3">
    <source>
        <dbReference type="Pfam" id="PF08543"/>
    </source>
</evidence>
<dbReference type="GO" id="GO:0008902">
    <property type="term" value="F:hydroxymethylpyrimidine kinase activity"/>
    <property type="evidence" value="ECO:0007669"/>
    <property type="project" value="UniProtKB-EC"/>
</dbReference>
<keyword evidence="4" id="KW-0808">Transferase</keyword>
<keyword evidence="4" id="KW-0418">Kinase</keyword>
<evidence type="ECO:0000313" key="4">
    <source>
        <dbReference type="EMBL" id="MFL9840354.1"/>
    </source>
</evidence>
<proteinExistence type="predicted"/>
<dbReference type="CDD" id="cd01169">
    <property type="entry name" value="HMPP_kinase"/>
    <property type="match status" value="1"/>
</dbReference>
<organism evidence="4 5">
    <name type="scientific">Sphingomonas plantiphila</name>
    <dbReference type="NCBI Taxonomy" id="3163295"/>
    <lineage>
        <taxon>Bacteria</taxon>
        <taxon>Pseudomonadati</taxon>
        <taxon>Pseudomonadota</taxon>
        <taxon>Alphaproteobacteria</taxon>
        <taxon>Sphingomonadales</taxon>
        <taxon>Sphingomonadaceae</taxon>
        <taxon>Sphingomonas</taxon>
    </lineage>
</organism>
<gene>
    <name evidence="4" type="primary">thiD</name>
    <name evidence="4" type="ORF">ABS767_05210</name>
</gene>
<evidence type="ECO:0000256" key="2">
    <source>
        <dbReference type="ARBA" id="ARBA00012135"/>
    </source>
</evidence>
<sequence>MSIPRILIIAGSDSGGGAGIQADIRTVTMLGGHATTAITAITAQNTLGVTGIHPIPVDMVLAQIDAVTSDIGCDAVKIGMIGSADIANAVADRLEALDCPIVFDPVMIATSGSVLADPATIAAFERLMTLASVVTPNLPELEALGGRQAVLSYGGHLAEKGGHKEGPTIVDQLYAPKDRLVMEIEAERIDTPDTHGTGCTFAAALATGLGSGLSIGDAFIQAVRFVRLAILNAPGLGEGHGPVGHALGMVPFDVIDGEEEDDA</sequence>
<name>A0ABW8YJH5_9SPHN</name>
<dbReference type="Proteomes" id="UP001629244">
    <property type="component" value="Unassembled WGS sequence"/>
</dbReference>
<reference evidence="4 5" key="1">
    <citation type="submission" date="2024-06" db="EMBL/GenBank/DDBJ databases">
        <authorList>
            <person name="Kaempfer P."/>
            <person name="Viver T."/>
        </authorList>
    </citation>
    <scope>NUCLEOTIDE SEQUENCE [LARGE SCALE GENOMIC DNA]</scope>
    <source>
        <strain evidence="4 5">ST-64</strain>
    </source>
</reference>
<dbReference type="PANTHER" id="PTHR20858:SF17">
    <property type="entry name" value="HYDROXYMETHYLPYRIMIDINE_PHOSPHOMETHYLPYRIMIDINE KINASE THI20-RELATED"/>
    <property type="match status" value="1"/>
</dbReference>
<accession>A0ABW8YJH5</accession>
<dbReference type="InterPro" id="IPR013749">
    <property type="entry name" value="PM/HMP-P_kinase-1"/>
</dbReference>
<evidence type="ECO:0000313" key="5">
    <source>
        <dbReference type="Proteomes" id="UP001629244"/>
    </source>
</evidence>
<dbReference type="SUPFAM" id="SSF53613">
    <property type="entry name" value="Ribokinase-like"/>
    <property type="match status" value="1"/>
</dbReference>
<keyword evidence="5" id="KW-1185">Reference proteome</keyword>
<dbReference type="Pfam" id="PF08543">
    <property type="entry name" value="Phos_pyr_kin"/>
    <property type="match status" value="1"/>
</dbReference>
<dbReference type="EC" id="2.7.1.49" evidence="2"/>
<feature type="domain" description="Pyridoxamine kinase/Phosphomethylpyrimidine kinase" evidence="3">
    <location>
        <begin position="13"/>
        <end position="243"/>
    </location>
</feature>
<dbReference type="GO" id="GO:0008972">
    <property type="term" value="F:phosphomethylpyrimidine kinase activity"/>
    <property type="evidence" value="ECO:0007669"/>
    <property type="project" value="UniProtKB-EC"/>
</dbReference>
<dbReference type="InterPro" id="IPR004399">
    <property type="entry name" value="HMP/HMP-P_kinase_dom"/>
</dbReference>
<dbReference type="PANTHER" id="PTHR20858">
    <property type="entry name" value="PHOSPHOMETHYLPYRIMIDINE KINASE"/>
    <property type="match status" value="1"/>
</dbReference>
<evidence type="ECO:0000256" key="1">
    <source>
        <dbReference type="ARBA" id="ARBA00004948"/>
    </source>
</evidence>
<protein>
    <recommendedName>
        <fullName evidence="2">hydroxymethylpyrimidine kinase</fullName>
        <ecNumber evidence="2">2.7.1.49</ecNumber>
    </recommendedName>
</protein>
<comment type="caution">
    <text evidence="4">The sequence shown here is derived from an EMBL/GenBank/DDBJ whole genome shotgun (WGS) entry which is preliminary data.</text>
</comment>
<dbReference type="Gene3D" id="3.40.1190.20">
    <property type="match status" value="1"/>
</dbReference>
<dbReference type="RefSeq" id="WP_408077294.1">
    <property type="nucleotide sequence ID" value="NZ_JBELQC010000001.1"/>
</dbReference>
<dbReference type="InterPro" id="IPR029056">
    <property type="entry name" value="Ribokinase-like"/>
</dbReference>
<dbReference type="EMBL" id="JBELQC010000001">
    <property type="protein sequence ID" value="MFL9840354.1"/>
    <property type="molecule type" value="Genomic_DNA"/>
</dbReference>